<gene>
    <name evidence="4" type="ORF">MFLO_07372</name>
</gene>
<comment type="caution">
    <text evidence="4">The sequence shown here is derived from an EMBL/GenBank/DDBJ whole genome shotgun (WGS) entry which is preliminary data.</text>
</comment>
<keyword evidence="1" id="KW-0175">Coiled coil</keyword>
<feature type="coiled-coil region" evidence="1">
    <location>
        <begin position="127"/>
        <end position="164"/>
    </location>
</feature>
<accession>A0ABN0RF96</accession>
<dbReference type="RefSeq" id="WP_051993538.1">
    <property type="nucleotide sequence ID" value="NZ_AODF01000014.1"/>
</dbReference>
<dbReference type="PROSITE" id="PS51257">
    <property type="entry name" value="PROKAR_LIPOPROTEIN"/>
    <property type="match status" value="1"/>
</dbReference>
<organism evidence="4 5">
    <name type="scientific">Listeria floridensis FSL S10-1187</name>
    <dbReference type="NCBI Taxonomy" id="1265817"/>
    <lineage>
        <taxon>Bacteria</taxon>
        <taxon>Bacillati</taxon>
        <taxon>Bacillota</taxon>
        <taxon>Bacilli</taxon>
        <taxon>Bacillales</taxon>
        <taxon>Listeriaceae</taxon>
        <taxon>Listeria</taxon>
    </lineage>
</organism>
<evidence type="ECO:0000313" key="5">
    <source>
        <dbReference type="Proteomes" id="UP000019249"/>
    </source>
</evidence>
<keyword evidence="5" id="KW-1185">Reference proteome</keyword>
<feature type="region of interest" description="Disordered" evidence="2">
    <location>
        <begin position="206"/>
        <end position="280"/>
    </location>
</feature>
<dbReference type="Proteomes" id="UP000019249">
    <property type="component" value="Unassembled WGS sequence"/>
</dbReference>
<dbReference type="EMBL" id="AODF01000014">
    <property type="protein sequence ID" value="EUJ31991.1"/>
    <property type="molecule type" value="Genomic_DNA"/>
</dbReference>
<feature type="signal peptide" evidence="3">
    <location>
        <begin position="1"/>
        <end position="19"/>
    </location>
</feature>
<feature type="chain" id="PRO_5045783794" description="Lipoprotein" evidence="3">
    <location>
        <begin position="20"/>
        <end position="305"/>
    </location>
</feature>
<evidence type="ECO:0000313" key="4">
    <source>
        <dbReference type="EMBL" id="EUJ31991.1"/>
    </source>
</evidence>
<protein>
    <recommendedName>
        <fullName evidence="6">Lipoprotein</fullName>
    </recommendedName>
</protein>
<evidence type="ECO:0000256" key="3">
    <source>
        <dbReference type="SAM" id="SignalP"/>
    </source>
</evidence>
<sequence>MKRLMVIFSFFVVMTSGLAACGSEAVSDKSNQDVQTEEKIKKVSLELEKTEFESNDTGHFEISGKTESDATLYLDGEKSGTADQDGNFTISGELKAETTYTAEVKSVKSGFEEQKVDVSLAPSQAYLALKEAERKKEEEAKIALEEKQAEQTEADQLFQKAEASLNSTDLANAENYIATSKHLSKTSYTTRISDINTKITAKRQAAEREKAKLAKAETEKKQAELRKQQEAARDKSSGGNANGNGAVQGGGSSGQAPSADESTPVLVTATGSKYHKRKCGNGTYTQATLAEAKSRGLSACSKCYR</sequence>
<evidence type="ECO:0000256" key="1">
    <source>
        <dbReference type="SAM" id="Coils"/>
    </source>
</evidence>
<proteinExistence type="predicted"/>
<name>A0ABN0RF96_9LIST</name>
<feature type="compositionally biased region" description="Gly residues" evidence="2">
    <location>
        <begin position="240"/>
        <end position="253"/>
    </location>
</feature>
<feature type="compositionally biased region" description="Basic and acidic residues" evidence="2">
    <location>
        <begin position="206"/>
        <end position="236"/>
    </location>
</feature>
<reference evidence="4 5" key="1">
    <citation type="journal article" date="2014" name="Int. J. Syst. Evol. Microbiol.">
        <title>Listeria floridensis sp. nov., Listeria aquatica sp. nov., Listeria cornellensis sp. nov., Listeria riparia sp. nov. and Listeria grandensis sp. nov., from agricultural and natural environments.</title>
        <authorList>
            <person name="den Bakker H.C."/>
            <person name="Warchocki S."/>
            <person name="Wright E.M."/>
            <person name="Allred A.F."/>
            <person name="Ahlstrom C."/>
            <person name="Manuel C.S."/>
            <person name="Stasiewicz M.J."/>
            <person name="Burrell A."/>
            <person name="Roof S."/>
            <person name="Strawn L."/>
            <person name="Fortes E.D."/>
            <person name="Nightingale K.K."/>
            <person name="Kephart D."/>
            <person name="Wiedmann M."/>
        </authorList>
    </citation>
    <scope>NUCLEOTIDE SEQUENCE [LARGE SCALE GENOMIC DNA]</scope>
    <source>
        <strain evidence="4 5">FSL S10-1187</strain>
    </source>
</reference>
<evidence type="ECO:0008006" key="6">
    <source>
        <dbReference type="Google" id="ProtNLM"/>
    </source>
</evidence>
<keyword evidence="3" id="KW-0732">Signal</keyword>
<evidence type="ECO:0000256" key="2">
    <source>
        <dbReference type="SAM" id="MobiDB-lite"/>
    </source>
</evidence>